<dbReference type="EMBL" id="JAFGIX010000092">
    <property type="protein sequence ID" value="MBN1574887.1"/>
    <property type="molecule type" value="Genomic_DNA"/>
</dbReference>
<accession>A0A9D8KKF8</accession>
<reference evidence="2" key="1">
    <citation type="journal article" date="2021" name="Environ. Microbiol.">
        <title>Genomic characterization of three novel Desulfobacterota classes expand the metabolic and phylogenetic diversity of the phylum.</title>
        <authorList>
            <person name="Murphy C.L."/>
            <person name="Biggerstaff J."/>
            <person name="Eichhorn A."/>
            <person name="Ewing E."/>
            <person name="Shahan R."/>
            <person name="Soriano D."/>
            <person name="Stewart S."/>
            <person name="VanMol K."/>
            <person name="Walker R."/>
            <person name="Walters P."/>
            <person name="Elshahed M.S."/>
            <person name="Youssef N.H."/>
        </authorList>
    </citation>
    <scope>NUCLEOTIDE SEQUENCE</scope>
    <source>
        <strain evidence="2">Zod_Metabat.24</strain>
    </source>
</reference>
<gene>
    <name evidence="2" type="ORF">JW984_16950</name>
</gene>
<organism evidence="2 3">
    <name type="scientific">Candidatus Zymogenus saltonus</name>
    <dbReference type="NCBI Taxonomy" id="2844893"/>
    <lineage>
        <taxon>Bacteria</taxon>
        <taxon>Deltaproteobacteria</taxon>
        <taxon>Candidatus Zymogenia</taxon>
        <taxon>Candidatus Zymogeniales</taxon>
        <taxon>Candidatus Zymogenaceae</taxon>
        <taxon>Candidatus Zymogenus</taxon>
    </lineage>
</organism>
<evidence type="ECO:0000313" key="2">
    <source>
        <dbReference type="EMBL" id="MBN1574887.1"/>
    </source>
</evidence>
<sequence length="364" mass="39945">MMLFKLLSASRDDGFRPVVISLMGEDDLGGEIETMGVPIFTMGMRRGRPTPASFCRLVKTMRRIKPDLIQGWMYHGNFAASLAARFLKGRVPVLWNIRQSVYGFEAEKRLTAFLIRFGARLAGSTAGIVYNSIVGAEHHESLGYPVKKRIYIPNGFDCERFSPSSSARGRLIKELGLNGDEVLIGFVSRYHPMKDHGNFLKAASILGKKTEKTHFVLVGRDMTMENGGLAAMVKNTGIPERIHLLGFRREIPEITAGLDIATTSSFTEASPNVIGEAMASGVPCVVTDVGDSRDLVGDTGRVVPPKDPEALAGGWLDLIKMGVKGRKRLGAAARERIVERFSIAAVAEQYRLMYTEVLAGRQGR</sequence>
<dbReference type="Pfam" id="PF13439">
    <property type="entry name" value="Glyco_transf_4"/>
    <property type="match status" value="1"/>
</dbReference>
<evidence type="ECO:0000313" key="3">
    <source>
        <dbReference type="Proteomes" id="UP000809273"/>
    </source>
</evidence>
<reference evidence="2" key="2">
    <citation type="submission" date="2021-01" db="EMBL/GenBank/DDBJ databases">
        <authorList>
            <person name="Hahn C.R."/>
            <person name="Youssef N.H."/>
            <person name="Elshahed M."/>
        </authorList>
    </citation>
    <scope>NUCLEOTIDE SEQUENCE</scope>
    <source>
        <strain evidence="2">Zod_Metabat.24</strain>
    </source>
</reference>
<evidence type="ECO:0000259" key="1">
    <source>
        <dbReference type="Pfam" id="PF13439"/>
    </source>
</evidence>
<dbReference type="PANTHER" id="PTHR12526:SF638">
    <property type="entry name" value="SPORE COAT PROTEIN SA"/>
    <property type="match status" value="1"/>
</dbReference>
<feature type="domain" description="Glycosyltransferase subfamily 4-like N-terminal" evidence="1">
    <location>
        <begin position="6"/>
        <end position="160"/>
    </location>
</feature>
<dbReference type="Gene3D" id="3.40.50.2000">
    <property type="entry name" value="Glycogen Phosphorylase B"/>
    <property type="match status" value="2"/>
</dbReference>
<dbReference type="SUPFAM" id="SSF53756">
    <property type="entry name" value="UDP-Glycosyltransferase/glycogen phosphorylase"/>
    <property type="match status" value="1"/>
</dbReference>
<dbReference type="AlphaFoldDB" id="A0A9D8KKF8"/>
<dbReference type="InterPro" id="IPR028098">
    <property type="entry name" value="Glyco_trans_4-like_N"/>
</dbReference>
<name>A0A9D8KKF8_9DELT</name>
<dbReference type="Proteomes" id="UP000809273">
    <property type="component" value="Unassembled WGS sequence"/>
</dbReference>
<comment type="caution">
    <text evidence="2">The sequence shown here is derived from an EMBL/GenBank/DDBJ whole genome shotgun (WGS) entry which is preliminary data.</text>
</comment>
<proteinExistence type="predicted"/>
<dbReference type="PANTHER" id="PTHR12526">
    <property type="entry name" value="GLYCOSYLTRANSFERASE"/>
    <property type="match status" value="1"/>
</dbReference>
<protein>
    <submittedName>
        <fullName evidence="2">Glycosyltransferase</fullName>
    </submittedName>
</protein>
<dbReference type="Pfam" id="PF13692">
    <property type="entry name" value="Glyco_trans_1_4"/>
    <property type="match status" value="1"/>
</dbReference>
<dbReference type="GO" id="GO:0016757">
    <property type="term" value="F:glycosyltransferase activity"/>
    <property type="evidence" value="ECO:0007669"/>
    <property type="project" value="TreeGrafter"/>
</dbReference>